<sequence>MAAKLYVIASAATIFYCVGLGIDVIGCVCVYWLYRHNKKARKINTRSTIILSQRYQITENIRLLRILFPIVATGVFVSISGTFLHILSFNIPALFEYFRYSVAMYYLLYNCYCFVSILLYASMDPYYRRQRWCFWQKVESVDVSSRVSERTTTMGQHVPIKNVDGEDVARMPTTDEYFKTIQQQWDVNNTSAKTGK</sequence>
<evidence type="ECO:0000313" key="2">
    <source>
        <dbReference type="WBParaSite" id="JU765_v2.g14548.t1"/>
    </source>
</evidence>
<reference evidence="2" key="1">
    <citation type="submission" date="2022-11" db="UniProtKB">
        <authorList>
            <consortium name="WormBaseParasite"/>
        </authorList>
    </citation>
    <scope>IDENTIFICATION</scope>
</reference>
<organism evidence="1 2">
    <name type="scientific">Panagrolaimus sp. JU765</name>
    <dbReference type="NCBI Taxonomy" id="591449"/>
    <lineage>
        <taxon>Eukaryota</taxon>
        <taxon>Metazoa</taxon>
        <taxon>Ecdysozoa</taxon>
        <taxon>Nematoda</taxon>
        <taxon>Chromadorea</taxon>
        <taxon>Rhabditida</taxon>
        <taxon>Tylenchina</taxon>
        <taxon>Panagrolaimomorpha</taxon>
        <taxon>Panagrolaimoidea</taxon>
        <taxon>Panagrolaimidae</taxon>
        <taxon>Panagrolaimus</taxon>
    </lineage>
</organism>
<protein>
    <submittedName>
        <fullName evidence="2">G protein-coupled receptor</fullName>
    </submittedName>
</protein>
<evidence type="ECO:0000313" key="1">
    <source>
        <dbReference type="Proteomes" id="UP000887576"/>
    </source>
</evidence>
<name>A0AC34QAF7_9BILA</name>
<dbReference type="WBParaSite" id="JU765_v2.g14548.t1">
    <property type="protein sequence ID" value="JU765_v2.g14548.t1"/>
    <property type="gene ID" value="JU765_v2.g14548"/>
</dbReference>
<proteinExistence type="predicted"/>
<accession>A0AC34QAF7</accession>
<dbReference type="Proteomes" id="UP000887576">
    <property type="component" value="Unplaced"/>
</dbReference>